<dbReference type="Pfam" id="PF00534">
    <property type="entry name" value="Glycos_transf_1"/>
    <property type="match status" value="1"/>
</dbReference>
<dbReference type="EMBL" id="JAKKUT010000002">
    <property type="protein sequence ID" value="MDG2990411.1"/>
    <property type="molecule type" value="Genomic_DNA"/>
</dbReference>
<dbReference type="PANTHER" id="PTHR45947:SF3">
    <property type="entry name" value="SULFOQUINOVOSYL TRANSFERASE SQD2"/>
    <property type="match status" value="1"/>
</dbReference>
<evidence type="ECO:0000259" key="1">
    <source>
        <dbReference type="Pfam" id="PF00534"/>
    </source>
</evidence>
<dbReference type="InterPro" id="IPR050194">
    <property type="entry name" value="Glycosyltransferase_grp1"/>
</dbReference>
<reference evidence="2" key="2">
    <citation type="submission" date="2022-01" db="EMBL/GenBank/DDBJ databases">
        <authorList>
            <person name="Zivanovic Y."/>
            <person name="Moreira D."/>
            <person name="Lopez-Garcia P."/>
        </authorList>
    </citation>
    <scope>NUCLEOTIDE SEQUENCE</scope>
    <source>
        <strain evidence="2">G9</strain>
    </source>
</reference>
<evidence type="ECO:0000313" key="3">
    <source>
        <dbReference type="Proteomes" id="UP001154265"/>
    </source>
</evidence>
<reference evidence="2" key="1">
    <citation type="journal article" date="2022" name="Genome Biol. Evol.">
        <title>A New Gene Family Diagnostic for Intracellular Biomineralization of Amorphous Ca Carbonates by Cyanobacteria.</title>
        <authorList>
            <person name="Benzerara K."/>
            <person name="Duprat E."/>
            <person name="Bitard-Feildel T."/>
            <person name="Caumes G."/>
            <person name="Cassier-Chauvat C."/>
            <person name="Chauvat F."/>
            <person name="Dezi M."/>
            <person name="Diop S.I."/>
            <person name="Gaschignard G."/>
            <person name="Gorgen S."/>
            <person name="Gugger M."/>
            <person name="Lopez-Garcia P."/>
            <person name="Millet M."/>
            <person name="Skouri-Panet F."/>
            <person name="Moreira D."/>
            <person name="Callebaut I."/>
        </authorList>
    </citation>
    <scope>NUCLEOTIDE SEQUENCE</scope>
    <source>
        <strain evidence="2">G9</strain>
    </source>
</reference>
<dbReference type="InterPro" id="IPR001296">
    <property type="entry name" value="Glyco_trans_1"/>
</dbReference>
<protein>
    <submittedName>
        <fullName evidence="2">Glycosyltransferase</fullName>
    </submittedName>
</protein>
<sequence>MKIGILFINFGPYHIARIRRFHDHARQKNFQVVGIELARSTQEYLWKNDILDLGFPIIPLIQNQPIETVSWVKQSQLLYQYLQHLQPDVLAIAGYSPPAMLAALAWCRWHRRPAILMTESKEDDAPRSPWTERLKGWLIRQYQAGLVGGQPQLCYLEKLGMAPGAIFTGYDVVDNGVFHPEQIRKEPRPIPQSYFLAINRFIPKKNLIVLIEAYADYCQATNGQAGDLPWHFVLCGDGELRPVIEALIGQLGLGDLIHLPGFLQQDQLLPYFAHASCFIHASTQEQWGLVVNEAMAAGLPVLVSNRCGCFEDLILEGVTGFGFDPDNKQQLTNLMLKMSHGQVDLEQIGQSALMHIQKFSPDTFAQGLLQAVDYVLLRQSGQ</sequence>
<dbReference type="SUPFAM" id="SSF53756">
    <property type="entry name" value="UDP-Glycosyltransferase/glycogen phosphorylase"/>
    <property type="match status" value="1"/>
</dbReference>
<proteinExistence type="predicted"/>
<gene>
    <name evidence="2" type="ORF">L3556_05610</name>
</gene>
<dbReference type="CDD" id="cd03801">
    <property type="entry name" value="GT4_PimA-like"/>
    <property type="match status" value="1"/>
</dbReference>
<dbReference type="Gene3D" id="3.40.50.2000">
    <property type="entry name" value="Glycogen Phosphorylase B"/>
    <property type="match status" value="2"/>
</dbReference>
<dbReference type="RefSeq" id="WP_277866322.1">
    <property type="nucleotide sequence ID" value="NZ_JAKKUT010000002.1"/>
</dbReference>
<accession>A0ABT6EYP6</accession>
<dbReference type="Proteomes" id="UP001154265">
    <property type="component" value="Unassembled WGS sequence"/>
</dbReference>
<name>A0ABT6EYP6_9SYNE</name>
<evidence type="ECO:0000313" key="2">
    <source>
        <dbReference type="EMBL" id="MDG2990411.1"/>
    </source>
</evidence>
<keyword evidence="3" id="KW-1185">Reference proteome</keyword>
<organism evidence="2 3">
    <name type="scientific">Candidatus Synechococcus calcipolaris G9</name>
    <dbReference type="NCBI Taxonomy" id="1497997"/>
    <lineage>
        <taxon>Bacteria</taxon>
        <taxon>Bacillati</taxon>
        <taxon>Cyanobacteriota</taxon>
        <taxon>Cyanophyceae</taxon>
        <taxon>Synechococcales</taxon>
        <taxon>Synechococcaceae</taxon>
        <taxon>Synechococcus</taxon>
    </lineage>
</organism>
<comment type="caution">
    <text evidence="2">The sequence shown here is derived from an EMBL/GenBank/DDBJ whole genome shotgun (WGS) entry which is preliminary data.</text>
</comment>
<feature type="domain" description="Glycosyl transferase family 1" evidence="1">
    <location>
        <begin position="181"/>
        <end position="351"/>
    </location>
</feature>
<dbReference type="PANTHER" id="PTHR45947">
    <property type="entry name" value="SULFOQUINOVOSYL TRANSFERASE SQD2"/>
    <property type="match status" value="1"/>
</dbReference>